<gene>
    <name evidence="2" type="ORF">KYK14_15245</name>
</gene>
<sequence>MDTRYFARMREEMTKTEQETTNWRAWYWLVLGALAVEIGFFAYLTNLFA</sequence>
<dbReference type="RefSeq" id="WP_185280808.1">
    <property type="nucleotide sequence ID" value="NZ_JAHWGL010000069.1"/>
</dbReference>
<evidence type="ECO:0000313" key="2">
    <source>
        <dbReference type="EMBL" id="MBW3129919.1"/>
    </source>
</evidence>
<accession>A0ABS6X2K6</accession>
<keyword evidence="1" id="KW-0812">Transmembrane</keyword>
<organism evidence="2 3">
    <name type="scientific">Hymenobacter profundi</name>
    <dbReference type="NCBI Taxonomy" id="1982110"/>
    <lineage>
        <taxon>Bacteria</taxon>
        <taxon>Pseudomonadati</taxon>
        <taxon>Bacteroidota</taxon>
        <taxon>Cytophagia</taxon>
        <taxon>Cytophagales</taxon>
        <taxon>Hymenobacteraceae</taxon>
        <taxon>Hymenobacter</taxon>
    </lineage>
</organism>
<keyword evidence="1" id="KW-1133">Transmembrane helix</keyword>
<name>A0ABS6X2K6_9BACT</name>
<evidence type="ECO:0000256" key="1">
    <source>
        <dbReference type="SAM" id="Phobius"/>
    </source>
</evidence>
<protein>
    <submittedName>
        <fullName evidence="2">Uncharacterized protein</fullName>
    </submittedName>
</protein>
<keyword evidence="1" id="KW-0472">Membrane</keyword>
<dbReference type="Proteomes" id="UP000826188">
    <property type="component" value="Unassembled WGS sequence"/>
</dbReference>
<comment type="caution">
    <text evidence="2">The sequence shown here is derived from an EMBL/GenBank/DDBJ whole genome shotgun (WGS) entry which is preliminary data.</text>
</comment>
<keyword evidence="3" id="KW-1185">Reference proteome</keyword>
<feature type="transmembrane region" description="Helical" evidence="1">
    <location>
        <begin position="25"/>
        <end position="44"/>
    </location>
</feature>
<dbReference type="EMBL" id="JAHWGL010000069">
    <property type="protein sequence ID" value="MBW3129919.1"/>
    <property type="molecule type" value="Genomic_DNA"/>
</dbReference>
<reference evidence="2 3" key="1">
    <citation type="submission" date="2021-07" db="EMBL/GenBank/DDBJ databases">
        <title>Hymenobacter profundi sp. nov., isolated from deep-sea water.</title>
        <authorList>
            <person name="Kim M.K."/>
        </authorList>
    </citation>
    <scope>NUCLEOTIDE SEQUENCE [LARGE SCALE GENOMIC DNA]</scope>
    <source>
        <strain evidence="2 3">M2</strain>
    </source>
</reference>
<evidence type="ECO:0000313" key="3">
    <source>
        <dbReference type="Proteomes" id="UP000826188"/>
    </source>
</evidence>
<proteinExistence type="predicted"/>